<keyword evidence="4 13" id="KW-0813">Transport</keyword>
<dbReference type="GO" id="GO:0005524">
    <property type="term" value="F:ATP binding"/>
    <property type="evidence" value="ECO:0007669"/>
    <property type="project" value="UniProtKB-KW"/>
</dbReference>
<keyword evidence="7 13" id="KW-0812">Transmembrane</keyword>
<dbReference type="Pfam" id="PF12911">
    <property type="entry name" value="OppC_N"/>
    <property type="match status" value="1"/>
</dbReference>
<dbReference type="PROSITE" id="PS50928">
    <property type="entry name" value="ABC_TM1"/>
    <property type="match status" value="1"/>
</dbReference>
<feature type="transmembrane region" description="Helical" evidence="13">
    <location>
        <begin position="209"/>
        <end position="232"/>
    </location>
</feature>
<proteinExistence type="inferred from homology"/>
<dbReference type="Gene3D" id="1.10.3720.10">
    <property type="entry name" value="MetI-like"/>
    <property type="match status" value="1"/>
</dbReference>
<evidence type="ECO:0000256" key="13">
    <source>
        <dbReference type="RuleBase" id="RU363032"/>
    </source>
</evidence>
<evidence type="ECO:0000259" key="15">
    <source>
        <dbReference type="PROSITE" id="PS50928"/>
    </source>
</evidence>
<dbReference type="PROSITE" id="PS00211">
    <property type="entry name" value="ABC_TRANSPORTER_1"/>
    <property type="match status" value="1"/>
</dbReference>
<name>A0A5J5J116_9MICO</name>
<evidence type="ECO:0000256" key="9">
    <source>
        <dbReference type="ARBA" id="ARBA00022840"/>
    </source>
</evidence>
<keyword evidence="12 13" id="KW-0472">Membrane</keyword>
<evidence type="ECO:0000256" key="2">
    <source>
        <dbReference type="ARBA" id="ARBA00004202"/>
    </source>
</evidence>
<evidence type="ECO:0000256" key="3">
    <source>
        <dbReference type="ARBA" id="ARBA00005417"/>
    </source>
</evidence>
<dbReference type="PANTHER" id="PTHR43297:SF14">
    <property type="entry name" value="ATPASE AAA-TYPE CORE DOMAIN-CONTAINING PROTEIN"/>
    <property type="match status" value="1"/>
</dbReference>
<dbReference type="InterPro" id="IPR027417">
    <property type="entry name" value="P-loop_NTPase"/>
</dbReference>
<dbReference type="OrthoDB" id="3677453at2"/>
<dbReference type="EMBL" id="VYSA01000004">
    <property type="protein sequence ID" value="KAA9106069.1"/>
    <property type="molecule type" value="Genomic_DNA"/>
</dbReference>
<dbReference type="SMART" id="SM00382">
    <property type="entry name" value="AAA"/>
    <property type="match status" value="1"/>
</dbReference>
<feature type="domain" description="ABC transporter" evidence="14">
    <location>
        <begin position="323"/>
        <end position="574"/>
    </location>
</feature>
<comment type="caution">
    <text evidence="16">The sequence shown here is derived from an EMBL/GenBank/DDBJ whole genome shotgun (WGS) entry which is preliminary data.</text>
</comment>
<feature type="transmembrane region" description="Helical" evidence="13">
    <location>
        <begin position="123"/>
        <end position="144"/>
    </location>
</feature>
<dbReference type="SUPFAM" id="SSF161098">
    <property type="entry name" value="MetI-like"/>
    <property type="match status" value="1"/>
</dbReference>
<accession>A0A5J5J116</accession>
<keyword evidence="9 16" id="KW-0067">ATP-binding</keyword>
<evidence type="ECO:0000256" key="11">
    <source>
        <dbReference type="ARBA" id="ARBA00022989"/>
    </source>
</evidence>
<dbReference type="Pfam" id="PF00528">
    <property type="entry name" value="BPD_transp_1"/>
    <property type="match status" value="1"/>
</dbReference>
<dbReference type="InterPro" id="IPR003439">
    <property type="entry name" value="ABC_transporter-like_ATP-bd"/>
</dbReference>
<evidence type="ECO:0000313" key="16">
    <source>
        <dbReference type="EMBL" id="KAA9106069.1"/>
    </source>
</evidence>
<feature type="domain" description="ABC transmembrane type-1" evidence="15">
    <location>
        <begin position="88"/>
        <end position="276"/>
    </location>
</feature>
<dbReference type="GO" id="GO:0016887">
    <property type="term" value="F:ATP hydrolysis activity"/>
    <property type="evidence" value="ECO:0007669"/>
    <property type="project" value="InterPro"/>
</dbReference>
<evidence type="ECO:0000256" key="4">
    <source>
        <dbReference type="ARBA" id="ARBA00022448"/>
    </source>
</evidence>
<gene>
    <name evidence="16" type="ORF">F6B43_17090</name>
</gene>
<feature type="transmembrane region" description="Helical" evidence="13">
    <location>
        <begin position="252"/>
        <end position="275"/>
    </location>
</feature>
<dbReference type="InterPro" id="IPR025966">
    <property type="entry name" value="OppC_N"/>
</dbReference>
<dbReference type="PROSITE" id="PS50893">
    <property type="entry name" value="ABC_TRANSPORTER_2"/>
    <property type="match status" value="1"/>
</dbReference>
<evidence type="ECO:0000313" key="17">
    <source>
        <dbReference type="Proteomes" id="UP000325827"/>
    </source>
</evidence>
<sequence>MSVLIPDSVETVRRPNVFRRLLRNPMAVGSMILIATVIVLGLLAPVLSAHSPNFSSLDAVNAPVGTPGYLLGGDSSGRDIFARLLASVNTAMLSAITGVAVALLIGIPFGLISGYAKPRTDSIFSWVFNLLMTFPALVLLIVAFPITGGSYIVMMGIFGFLFSPAIFRLVRNLVVAVKRELYIDAARVSGLSTARILRRHVLSAVRGPIVITASFLAGVAIAVQAGLAFLGLGTNDVPSFGSMTADAFANLYVYPIQFLWPTVMLAILSGGFVLIGNGLRDALEDSSLTPTKTRRRAEPETRRTLTTALDDAAENSEGPSPLLRIRNLRVSYPTTSGEMKRVVNGISLDLDAGGILGLIGESGSGKSQTAFAVLGLLPPEARVEADEFTLDGHDLLGGDTGQLKRLRTTLVAYVPQEPMSNLAPSFTVGAQLVEGIRATTGSSKREARQLALELLRQVGIADPPRTYRSYPHEISGGMAQRVLIAGAIASGPRLLIADEPTTALDVTVQAEILDLLRTLQKDLSMSVLLVTHNFGVVADLCDQVAVMRTGEIVETGSYRHLYRNADHEYTKQLLAAILDEETYRTDPVPSPAQLEGSAER</sequence>
<dbReference type="GO" id="GO:0005886">
    <property type="term" value="C:plasma membrane"/>
    <property type="evidence" value="ECO:0007669"/>
    <property type="project" value="UniProtKB-SubCell"/>
</dbReference>
<keyword evidence="6" id="KW-0997">Cell inner membrane</keyword>
<comment type="similarity">
    <text evidence="3">Belongs to the ABC transporter superfamily.</text>
</comment>
<keyword evidence="17" id="KW-1185">Reference proteome</keyword>
<keyword evidence="10" id="KW-1278">Translocase</keyword>
<feature type="transmembrane region" description="Helical" evidence="13">
    <location>
        <begin position="150"/>
        <end position="170"/>
    </location>
</feature>
<dbReference type="AlphaFoldDB" id="A0A5J5J116"/>
<evidence type="ECO:0000256" key="10">
    <source>
        <dbReference type="ARBA" id="ARBA00022967"/>
    </source>
</evidence>
<dbReference type="Gene3D" id="3.40.50.300">
    <property type="entry name" value="P-loop containing nucleotide triphosphate hydrolases"/>
    <property type="match status" value="1"/>
</dbReference>
<dbReference type="CDD" id="cd06261">
    <property type="entry name" value="TM_PBP2"/>
    <property type="match status" value="1"/>
</dbReference>
<evidence type="ECO:0000256" key="6">
    <source>
        <dbReference type="ARBA" id="ARBA00022519"/>
    </source>
</evidence>
<evidence type="ECO:0000256" key="1">
    <source>
        <dbReference type="ARBA" id="ARBA00004141"/>
    </source>
</evidence>
<reference evidence="17" key="1">
    <citation type="submission" date="2019-09" db="EMBL/GenBank/DDBJ databases">
        <title>Mumia zhuanghuii sp. nov. isolated from the intestinal contents of plateau pika (Ochotona curzoniae) in the Qinghai-Tibet plateau of China.</title>
        <authorList>
            <person name="Tian Z."/>
        </authorList>
    </citation>
    <scope>NUCLEOTIDE SEQUENCE [LARGE SCALE GENOMIC DNA]</scope>
    <source>
        <strain evidence="17">JCM 30598</strain>
    </source>
</reference>
<evidence type="ECO:0000259" key="14">
    <source>
        <dbReference type="PROSITE" id="PS50893"/>
    </source>
</evidence>
<feature type="transmembrane region" description="Helical" evidence="13">
    <location>
        <begin position="91"/>
        <end position="111"/>
    </location>
</feature>
<protein>
    <submittedName>
        <fullName evidence="16">Dipeptide/oligopeptide/nickel ABC transporter permease/ATP-binding protein</fullName>
    </submittedName>
</protein>
<comment type="similarity">
    <text evidence="13">Belongs to the binding-protein-dependent transport system permease family.</text>
</comment>
<dbReference type="InterPro" id="IPR000515">
    <property type="entry name" value="MetI-like"/>
</dbReference>
<dbReference type="InterPro" id="IPR035906">
    <property type="entry name" value="MetI-like_sf"/>
</dbReference>
<dbReference type="CDD" id="cd03257">
    <property type="entry name" value="ABC_NikE_OppD_transporters"/>
    <property type="match status" value="1"/>
</dbReference>
<dbReference type="SUPFAM" id="SSF52540">
    <property type="entry name" value="P-loop containing nucleoside triphosphate hydrolases"/>
    <property type="match status" value="1"/>
</dbReference>
<dbReference type="InterPro" id="IPR050388">
    <property type="entry name" value="ABC_Ni/Peptide_Import"/>
</dbReference>
<dbReference type="PANTHER" id="PTHR43297">
    <property type="entry name" value="OLIGOPEPTIDE TRANSPORT ATP-BINDING PROTEIN APPD"/>
    <property type="match status" value="1"/>
</dbReference>
<comment type="subcellular location">
    <subcellularLocation>
        <location evidence="13">Cell membrane</location>
        <topology evidence="13">Multi-pass membrane protein</topology>
    </subcellularLocation>
    <subcellularLocation>
        <location evidence="2">Cell membrane</location>
        <topology evidence="2">Peripheral membrane protein</topology>
    </subcellularLocation>
    <subcellularLocation>
        <location evidence="1">Membrane</location>
        <topology evidence="1">Multi-pass membrane protein</topology>
    </subcellularLocation>
</comment>
<keyword evidence="5" id="KW-1003">Cell membrane</keyword>
<organism evidence="16 17">
    <name type="scientific">Microbacterium rhizomatis</name>
    <dbReference type="NCBI Taxonomy" id="1631477"/>
    <lineage>
        <taxon>Bacteria</taxon>
        <taxon>Bacillati</taxon>
        <taxon>Actinomycetota</taxon>
        <taxon>Actinomycetes</taxon>
        <taxon>Micrococcales</taxon>
        <taxon>Microbacteriaceae</taxon>
        <taxon>Microbacterium</taxon>
    </lineage>
</organism>
<evidence type="ECO:0000256" key="8">
    <source>
        <dbReference type="ARBA" id="ARBA00022741"/>
    </source>
</evidence>
<evidence type="ECO:0000256" key="12">
    <source>
        <dbReference type="ARBA" id="ARBA00023136"/>
    </source>
</evidence>
<dbReference type="Pfam" id="PF00005">
    <property type="entry name" value="ABC_tran"/>
    <property type="match status" value="1"/>
</dbReference>
<evidence type="ECO:0000256" key="7">
    <source>
        <dbReference type="ARBA" id="ARBA00022692"/>
    </source>
</evidence>
<dbReference type="InterPro" id="IPR003593">
    <property type="entry name" value="AAA+_ATPase"/>
</dbReference>
<dbReference type="Proteomes" id="UP000325827">
    <property type="component" value="Unassembled WGS sequence"/>
</dbReference>
<feature type="transmembrane region" description="Helical" evidence="13">
    <location>
        <begin position="21"/>
        <end position="47"/>
    </location>
</feature>
<keyword evidence="8" id="KW-0547">Nucleotide-binding</keyword>
<dbReference type="GO" id="GO:0055085">
    <property type="term" value="P:transmembrane transport"/>
    <property type="evidence" value="ECO:0007669"/>
    <property type="project" value="InterPro"/>
</dbReference>
<keyword evidence="11 13" id="KW-1133">Transmembrane helix</keyword>
<evidence type="ECO:0000256" key="5">
    <source>
        <dbReference type="ARBA" id="ARBA00022475"/>
    </source>
</evidence>
<dbReference type="InterPro" id="IPR017871">
    <property type="entry name" value="ABC_transporter-like_CS"/>
</dbReference>